<sequence>MPASRSPGGWLLSGWSILLGAALWLPAVAQTAPSKPDTVIRGLIPEVISLRSPADGQIDFAITPQNYPPATFPARYLAPLKSFAVLSSSPKPWTVQMEIVANADTRGRVPELKNVSYRINSGGWLPVVATPQVVLSGTSPTLGWQPITLEFALVLQGGELDEESFNVRFTATVLP</sequence>
<dbReference type="KEGG" id="dph:EHF33_16250"/>
<keyword evidence="1" id="KW-0614">Plasmid</keyword>
<keyword evidence="2" id="KW-1185">Reference proteome</keyword>
<organism evidence="1 2">
    <name type="scientific">Deinococcus psychrotolerans</name>
    <dbReference type="NCBI Taxonomy" id="2489213"/>
    <lineage>
        <taxon>Bacteria</taxon>
        <taxon>Thermotogati</taxon>
        <taxon>Deinococcota</taxon>
        <taxon>Deinococci</taxon>
        <taxon>Deinococcales</taxon>
        <taxon>Deinococcaceae</taxon>
        <taxon>Deinococcus</taxon>
    </lineage>
</organism>
<dbReference type="OrthoDB" id="66582at2"/>
<accession>A0A3G8YT93</accession>
<dbReference type="RefSeq" id="WP_124874130.1">
    <property type="nucleotide sequence ID" value="NZ_CP034185.1"/>
</dbReference>
<proteinExistence type="predicted"/>
<dbReference type="Proteomes" id="UP000276417">
    <property type="component" value="Plasmid unnamed1"/>
</dbReference>
<geneLocation type="plasmid" evidence="1 2">
    <name>unnamed1</name>
</geneLocation>
<name>A0A3G8YT93_9DEIO</name>
<dbReference type="AlphaFoldDB" id="A0A3G8YT93"/>
<evidence type="ECO:0000313" key="2">
    <source>
        <dbReference type="Proteomes" id="UP000276417"/>
    </source>
</evidence>
<dbReference type="EMBL" id="CP034185">
    <property type="protein sequence ID" value="AZI44466.1"/>
    <property type="molecule type" value="Genomic_DNA"/>
</dbReference>
<protein>
    <submittedName>
        <fullName evidence="1">Uncharacterized protein</fullName>
    </submittedName>
</protein>
<reference evidence="1 2" key="1">
    <citation type="submission" date="2018-11" db="EMBL/GenBank/DDBJ databases">
        <title>Deinococcus shelandsis sp. nov., isolated from South Shetland Islands soil of Antarctica.</title>
        <authorList>
            <person name="Tian J."/>
        </authorList>
    </citation>
    <scope>NUCLEOTIDE SEQUENCE [LARGE SCALE GENOMIC DNA]</scope>
    <source>
        <strain evidence="1 2">S14-83T</strain>
        <plasmid evidence="1 2">unnamed1</plasmid>
    </source>
</reference>
<gene>
    <name evidence="1" type="ORF">EHF33_16250</name>
</gene>
<evidence type="ECO:0000313" key="1">
    <source>
        <dbReference type="EMBL" id="AZI44466.1"/>
    </source>
</evidence>